<organism evidence="2 3">
    <name type="scientific">Ophiocordyceps sinensis</name>
    <dbReference type="NCBI Taxonomy" id="72228"/>
    <lineage>
        <taxon>Eukaryota</taxon>
        <taxon>Fungi</taxon>
        <taxon>Dikarya</taxon>
        <taxon>Ascomycota</taxon>
        <taxon>Pezizomycotina</taxon>
        <taxon>Sordariomycetes</taxon>
        <taxon>Hypocreomycetidae</taxon>
        <taxon>Hypocreales</taxon>
        <taxon>Ophiocordycipitaceae</taxon>
        <taxon>Ophiocordyceps</taxon>
    </lineage>
</organism>
<feature type="compositionally biased region" description="Low complexity" evidence="1">
    <location>
        <begin position="406"/>
        <end position="433"/>
    </location>
</feature>
<feature type="region of interest" description="Disordered" evidence="1">
    <location>
        <begin position="318"/>
        <end position="489"/>
    </location>
</feature>
<protein>
    <submittedName>
        <fullName evidence="2">Uncharacterized protein</fullName>
    </submittedName>
</protein>
<gene>
    <name evidence="2" type="ORF">G6O67_002196</name>
</gene>
<evidence type="ECO:0000313" key="3">
    <source>
        <dbReference type="Proteomes" id="UP000557566"/>
    </source>
</evidence>
<keyword evidence="3" id="KW-1185">Reference proteome</keyword>
<evidence type="ECO:0000256" key="1">
    <source>
        <dbReference type="SAM" id="MobiDB-lite"/>
    </source>
</evidence>
<feature type="compositionally biased region" description="Low complexity" evidence="1">
    <location>
        <begin position="84"/>
        <end position="95"/>
    </location>
</feature>
<accession>A0A8H4PTR8</accession>
<sequence length="641" mass="73034">MATDLCPPAARYNYDKGRDVVPRQYLDASAWPLPSVPMPPPGHTQYAREALVGGAVARPVIPVRPPFMPAFPPPPNVLQPNPPAALARRPAPQGRGRYGVHVSDIRNENLSEADARQLLSRYVVIRMEKKDCSNEVDEEGYAMQPTWRLIERAVETVISQQEATRKARELMRHGPPVGDKKSDLGPAVQRQIQVAQQDLERAERDSRYHYVLAQLDSKLRRIEVNKDRKSNKCKCTLSKTKCKCVVVETRCRCTVQTRCNCSPLRMKCKCALVKTRCKCGLGKTGPRPKYERVSVTTYFKRTPRPNENALAMLQEEERLRRQPRMPVAPSAPVPQPLPHYPPLPTGIMPPPQPPARPQLSRAQMLSPSPSPRLPAGNAGKGHDKRKKPIFDERNTGRTDAKPGFESPSNSPSSSSSRDSESSGYSTARSSFESSSRRSCDGKGRSRSRHRVRDRPGYFGVEVPRRHSRRDEEYLPATSRAREHQDSSRRALAPVIDVRTARGRAHPYVEDGNEDTSFTGLAPKVIQISPPLFRRVPDHEARRQVFSENLAQMQDRLYRIRLEEEARSERDARLEQDARLDWQRGHLDRGQRLGDRLRRDLVDDPGLDMRHVRESARHREQSWQAPANPFMRVRRRSPYRQW</sequence>
<dbReference type="Proteomes" id="UP000557566">
    <property type="component" value="Unassembled WGS sequence"/>
</dbReference>
<comment type="caution">
    <text evidence="2">The sequence shown here is derived from an EMBL/GenBank/DDBJ whole genome shotgun (WGS) entry which is preliminary data.</text>
</comment>
<proteinExistence type="predicted"/>
<name>A0A8H4PTR8_9HYPO</name>
<dbReference type="OrthoDB" id="3440029at2759"/>
<evidence type="ECO:0000313" key="2">
    <source>
        <dbReference type="EMBL" id="KAF4510297.1"/>
    </source>
</evidence>
<feature type="compositionally biased region" description="Basic and acidic residues" evidence="1">
    <location>
        <begin position="479"/>
        <end position="488"/>
    </location>
</feature>
<dbReference type="AlphaFoldDB" id="A0A8H4PTR8"/>
<reference evidence="2 3" key="1">
    <citation type="journal article" date="2020" name="Genome Biol. Evol.">
        <title>A new high-quality draft genome assembly of the Chinese cordyceps Ophiocordyceps sinensis.</title>
        <authorList>
            <person name="Shu R."/>
            <person name="Zhang J."/>
            <person name="Meng Q."/>
            <person name="Zhang H."/>
            <person name="Zhou G."/>
            <person name="Li M."/>
            <person name="Wu P."/>
            <person name="Zhao Y."/>
            <person name="Chen C."/>
            <person name="Qin Q."/>
        </authorList>
    </citation>
    <scope>NUCLEOTIDE SEQUENCE [LARGE SCALE GENOMIC DNA]</scope>
    <source>
        <strain evidence="2 3">IOZ07</strain>
    </source>
</reference>
<feature type="compositionally biased region" description="Basic and acidic residues" evidence="1">
    <location>
        <begin position="434"/>
        <end position="443"/>
    </location>
</feature>
<feature type="compositionally biased region" description="Basic and acidic residues" evidence="1">
    <location>
        <begin position="388"/>
        <end position="402"/>
    </location>
</feature>
<dbReference type="EMBL" id="JAAVMX010000003">
    <property type="protein sequence ID" value="KAF4510297.1"/>
    <property type="molecule type" value="Genomic_DNA"/>
</dbReference>
<feature type="compositionally biased region" description="Pro residues" evidence="1">
    <location>
        <begin position="329"/>
        <end position="356"/>
    </location>
</feature>
<feature type="compositionally biased region" description="Basic and acidic residues" evidence="1">
    <location>
        <begin position="462"/>
        <end position="472"/>
    </location>
</feature>
<feature type="region of interest" description="Disordered" evidence="1">
    <location>
        <begin position="75"/>
        <end position="96"/>
    </location>
</feature>